<feature type="transmembrane region" description="Helical" evidence="5">
    <location>
        <begin position="6"/>
        <end position="27"/>
    </location>
</feature>
<comment type="similarity">
    <text evidence="5">Belongs to the 4-toluene sulfonate uptake permease (TSUP) (TC 2.A.102) family.</text>
</comment>
<dbReference type="EMBL" id="JAPVES010000030">
    <property type="protein sequence ID" value="MCZ3373522.1"/>
    <property type="molecule type" value="Genomic_DNA"/>
</dbReference>
<evidence type="ECO:0000256" key="5">
    <source>
        <dbReference type="RuleBase" id="RU363041"/>
    </source>
</evidence>
<evidence type="ECO:0000313" key="8">
    <source>
        <dbReference type="EMBL" id="MCZ3373522.1"/>
    </source>
</evidence>
<dbReference type="GO" id="GO:0005886">
    <property type="term" value="C:plasma membrane"/>
    <property type="evidence" value="ECO:0007669"/>
    <property type="project" value="UniProtKB-SubCell"/>
</dbReference>
<dbReference type="InterPro" id="IPR002781">
    <property type="entry name" value="TM_pro_TauE-like"/>
</dbReference>
<comment type="caution">
    <text evidence="7">The sequence shown here is derived from an EMBL/GenBank/DDBJ whole genome shotgun (WGS) entry which is preliminary data.</text>
</comment>
<dbReference type="EMBL" id="JAPVER010000020">
    <property type="protein sequence ID" value="MCZ3367330.1"/>
    <property type="molecule type" value="Genomic_DNA"/>
</dbReference>
<evidence type="ECO:0000256" key="6">
    <source>
        <dbReference type="SAM" id="MobiDB-lite"/>
    </source>
</evidence>
<keyword evidence="3 5" id="KW-1133">Transmembrane helix</keyword>
<organism evidence="7 9">
    <name type="scientific">Methanobacterium veterum</name>
    <dbReference type="NCBI Taxonomy" id="408577"/>
    <lineage>
        <taxon>Archaea</taxon>
        <taxon>Methanobacteriati</taxon>
        <taxon>Methanobacteriota</taxon>
        <taxon>Methanomada group</taxon>
        <taxon>Methanobacteria</taxon>
        <taxon>Methanobacteriales</taxon>
        <taxon>Methanobacteriaceae</taxon>
        <taxon>Methanobacterium</taxon>
    </lineage>
</organism>
<dbReference type="Proteomes" id="UP001068021">
    <property type="component" value="Unassembled WGS sequence"/>
</dbReference>
<keyword evidence="5" id="KW-1003">Cell membrane</keyword>
<dbReference type="AlphaFoldDB" id="A0A9E5DN19"/>
<keyword evidence="2 5" id="KW-0812">Transmembrane</keyword>
<feature type="transmembrane region" description="Helical" evidence="5">
    <location>
        <begin position="64"/>
        <end position="86"/>
    </location>
</feature>
<comment type="subcellular location">
    <subcellularLocation>
        <location evidence="5">Cell membrane</location>
        <topology evidence="5">Multi-pass membrane protein</topology>
    </subcellularLocation>
    <subcellularLocation>
        <location evidence="1">Membrane</location>
        <topology evidence="1">Multi-pass membrane protein</topology>
    </subcellularLocation>
</comment>
<evidence type="ECO:0000313" key="9">
    <source>
        <dbReference type="Proteomes" id="UP001068021"/>
    </source>
</evidence>
<sequence length="113" mass="12336">MPILTLPVYLQVGVATSLAMILPTTAVPTATAAWEIQKSVRDLGVGGIIGTLIGAYVANMIPSYILKKLLGVLLLVTAVPMIRRFLNEHKQNKKDNEKVDNKNGTKKHLMDLK</sequence>
<evidence type="ECO:0000256" key="2">
    <source>
        <dbReference type="ARBA" id="ARBA00022692"/>
    </source>
</evidence>
<evidence type="ECO:0000256" key="4">
    <source>
        <dbReference type="ARBA" id="ARBA00023136"/>
    </source>
</evidence>
<protein>
    <recommendedName>
        <fullName evidence="5">Probable membrane transporter protein</fullName>
    </recommendedName>
</protein>
<proteinExistence type="inferred from homology"/>
<dbReference type="Pfam" id="PF01925">
    <property type="entry name" value="TauE"/>
    <property type="match status" value="1"/>
</dbReference>
<keyword evidence="9" id="KW-1185">Reference proteome</keyword>
<feature type="transmembrane region" description="Helical" evidence="5">
    <location>
        <begin position="39"/>
        <end position="58"/>
    </location>
</feature>
<gene>
    <name evidence="8" type="ORF">O3H35_12815</name>
    <name evidence="7" type="ORF">O3H54_15675</name>
</gene>
<accession>A0A9E5DN19</accession>
<reference evidence="7" key="1">
    <citation type="submission" date="2022-12" db="EMBL/GenBank/DDBJ databases">
        <title>Reclassification of two methanogenic archaea species isolated from the Kolyma lowland permafrost.</title>
        <authorList>
            <person name="Trubitsyn V.E."/>
            <person name="Rivkina E.M."/>
            <person name="Shcherbakova V.A."/>
        </authorList>
    </citation>
    <scope>NUCLEOTIDE SEQUENCE</scope>
    <source>
        <strain evidence="7">M2</strain>
        <strain evidence="8">MK4</strain>
    </source>
</reference>
<evidence type="ECO:0000313" key="7">
    <source>
        <dbReference type="EMBL" id="MCZ3367330.1"/>
    </source>
</evidence>
<feature type="region of interest" description="Disordered" evidence="6">
    <location>
        <begin position="90"/>
        <end position="113"/>
    </location>
</feature>
<evidence type="ECO:0000256" key="1">
    <source>
        <dbReference type="ARBA" id="ARBA00004141"/>
    </source>
</evidence>
<dbReference type="Proteomes" id="UP001074446">
    <property type="component" value="Unassembled WGS sequence"/>
</dbReference>
<evidence type="ECO:0000256" key="3">
    <source>
        <dbReference type="ARBA" id="ARBA00022989"/>
    </source>
</evidence>
<dbReference type="RefSeq" id="WP_245611234.1">
    <property type="nucleotide sequence ID" value="NZ_JAPVER010000020.1"/>
</dbReference>
<name>A0A9E5DN19_9EURY</name>
<keyword evidence="4 5" id="KW-0472">Membrane</keyword>